<name>A0A2P8Q3N1_9ACTN</name>
<dbReference type="InterPro" id="IPR040442">
    <property type="entry name" value="Pyrv_kinase-like_dom_sf"/>
</dbReference>
<dbReference type="EMBL" id="PYBJ01000016">
    <property type="protein sequence ID" value="PSM40857.1"/>
    <property type="molecule type" value="Genomic_DNA"/>
</dbReference>
<proteinExistence type="inferred from homology"/>
<evidence type="ECO:0000313" key="3">
    <source>
        <dbReference type="Proteomes" id="UP000240429"/>
    </source>
</evidence>
<gene>
    <name evidence="2" type="ORF">C6Y14_22850</name>
</gene>
<dbReference type="Gene3D" id="3.20.20.60">
    <property type="entry name" value="Phosphoenolpyruvate-binding domains"/>
    <property type="match status" value="1"/>
</dbReference>
<evidence type="ECO:0000313" key="2">
    <source>
        <dbReference type="EMBL" id="PSM40857.1"/>
    </source>
</evidence>
<comment type="similarity">
    <text evidence="1">Belongs to the isocitrate lyase/PEP mutase superfamily. PEP mutase family.</text>
</comment>
<comment type="caution">
    <text evidence="2">The sequence shown here is derived from an EMBL/GenBank/DDBJ whole genome shotgun (WGS) entry which is preliminary data.</text>
</comment>
<dbReference type="SUPFAM" id="SSF51621">
    <property type="entry name" value="Phosphoenolpyruvate/pyruvate domain"/>
    <property type="match status" value="1"/>
</dbReference>
<dbReference type="Proteomes" id="UP000240429">
    <property type="component" value="Unassembled WGS sequence"/>
</dbReference>
<dbReference type="GO" id="GO:0003824">
    <property type="term" value="F:catalytic activity"/>
    <property type="evidence" value="ECO:0007669"/>
    <property type="project" value="InterPro"/>
</dbReference>
<dbReference type="RefSeq" id="WP_107018663.1">
    <property type="nucleotide sequence ID" value="NZ_KZ679046.1"/>
</dbReference>
<sequence length="284" mass="30294">MEKARHLRHLLASGRLIRAAGAHDGLGAVLVEEAGFDAVWASSFEVSAARALPDASLLTMTEYLQAAVHLDRVCSLPVIADCDTGFGNALNVAHMVTEYEAAGIAGVCMEDKTFPKVNSFAARGQDLADTAEFAHKVRVARNTARGDDFLVIARTEAFIAGFGVETVLERAHAYVDAGADAILVHSKGTAPDQILAFLKKWRSPVPVVAVPTTYSSWHACDAHAAGVSMLIYANHGLRAKVAATRHVLEAISAHGSSAGIEPDITSMKEIFALQRLDEWIALNP</sequence>
<dbReference type="CDD" id="cd00377">
    <property type="entry name" value="ICL_PEPM"/>
    <property type="match status" value="1"/>
</dbReference>
<dbReference type="AlphaFoldDB" id="A0A2P8Q3N1"/>
<dbReference type="InterPro" id="IPR015813">
    <property type="entry name" value="Pyrv/PenolPyrv_kinase-like_dom"/>
</dbReference>
<organism evidence="2 3">
    <name type="scientific">Streptomyces dioscori</name>
    <dbReference type="NCBI Taxonomy" id="2109333"/>
    <lineage>
        <taxon>Bacteria</taxon>
        <taxon>Bacillati</taxon>
        <taxon>Actinomycetota</taxon>
        <taxon>Actinomycetes</taxon>
        <taxon>Kitasatosporales</taxon>
        <taxon>Streptomycetaceae</taxon>
        <taxon>Streptomyces</taxon>
        <taxon>Streptomyces aurantiacus group</taxon>
    </lineage>
</organism>
<keyword evidence="2" id="KW-0670">Pyruvate</keyword>
<accession>A0A2P8Q3N1</accession>
<dbReference type="OrthoDB" id="9771433at2"/>
<dbReference type="PANTHER" id="PTHR42905">
    <property type="entry name" value="PHOSPHOENOLPYRUVATE CARBOXYLASE"/>
    <property type="match status" value="1"/>
</dbReference>
<evidence type="ECO:0000256" key="1">
    <source>
        <dbReference type="ARBA" id="ARBA00038455"/>
    </source>
</evidence>
<reference evidence="2 3" key="1">
    <citation type="submission" date="2018-03" db="EMBL/GenBank/DDBJ databases">
        <title>Streptomyces dioscori sp. nov., a novel endophytic actinobacterium isolated from bulbil of Dioscorea bulbifera L.</title>
        <authorList>
            <person name="Zhikuan W."/>
        </authorList>
    </citation>
    <scope>NUCLEOTIDE SEQUENCE [LARGE SCALE GENOMIC DNA]</scope>
    <source>
        <strain evidence="2 3">A217</strain>
    </source>
</reference>
<dbReference type="PANTHER" id="PTHR42905:SF7">
    <property type="entry name" value="PHOSPHOENOLPYRUVATE PHOSPHOMUTASE"/>
    <property type="match status" value="1"/>
</dbReference>
<keyword evidence="3" id="KW-1185">Reference proteome</keyword>
<dbReference type="Pfam" id="PF13714">
    <property type="entry name" value="PEP_mutase"/>
    <property type="match status" value="1"/>
</dbReference>
<protein>
    <submittedName>
        <fullName evidence="2">Phosphoenolpyruvate phosphomutase</fullName>
    </submittedName>
</protein>
<dbReference type="InterPro" id="IPR039556">
    <property type="entry name" value="ICL/PEPM"/>
</dbReference>